<keyword evidence="3" id="KW-1185">Reference proteome</keyword>
<dbReference type="InterPro" id="IPR036835">
    <property type="entry name" value="SeqA_DNA-bd_C_sf"/>
</dbReference>
<dbReference type="RefSeq" id="WP_188090067.1">
    <property type="nucleotide sequence ID" value="NZ_JACVFC010000003.1"/>
</dbReference>
<name>A0ABR7TU62_9BACT</name>
<evidence type="ECO:0000313" key="2">
    <source>
        <dbReference type="EMBL" id="MBC9932939.1"/>
    </source>
</evidence>
<proteinExistence type="predicted"/>
<feature type="domain" description="Negative modulator of initiation of replication SeqA N-terminal" evidence="1">
    <location>
        <begin position="1"/>
        <end position="36"/>
    </location>
</feature>
<dbReference type="InterPro" id="IPR033761">
    <property type="entry name" value="SeqA_N"/>
</dbReference>
<reference evidence="2 3" key="1">
    <citation type="submission" date="2020-09" db="EMBL/GenBank/DDBJ databases">
        <title>Genome sequences of type strains of Chitinophaga qingshengii and Chitinophaga varians.</title>
        <authorList>
            <person name="Kittiwongwattana C."/>
        </authorList>
    </citation>
    <scope>NUCLEOTIDE SEQUENCE [LARGE SCALE GENOMIC DNA]</scope>
    <source>
        <strain evidence="2 3">JCM 30026</strain>
    </source>
</reference>
<gene>
    <name evidence="2" type="ORF">ICL07_21300</name>
</gene>
<dbReference type="EMBL" id="JACVFC010000003">
    <property type="protein sequence ID" value="MBC9932939.1"/>
    <property type="molecule type" value="Genomic_DNA"/>
</dbReference>
<organism evidence="2 3">
    <name type="scientific">Chitinophaga qingshengii</name>
    <dbReference type="NCBI Taxonomy" id="1569794"/>
    <lineage>
        <taxon>Bacteria</taxon>
        <taxon>Pseudomonadati</taxon>
        <taxon>Bacteroidota</taxon>
        <taxon>Chitinophagia</taxon>
        <taxon>Chitinophagales</taxon>
        <taxon>Chitinophagaceae</taxon>
        <taxon>Chitinophaga</taxon>
    </lineage>
</organism>
<sequence>MVSIQIDQELYRYLQVNAIAYVETPCDTLKRLLGLTGSDEKGEGLMIAETNPDYLTEKSKKKKTNLPQLIRSGKLKEGEKLIFRDYRGNQYPKYEITLSKGELKWQSGRYSMSGLARLLLKELGHNNDFVRGPVFFITSKGQSIAELWDEYLDETSSH</sequence>
<dbReference type="Proteomes" id="UP000659124">
    <property type="component" value="Unassembled WGS sequence"/>
</dbReference>
<dbReference type="Gene3D" id="1.20.1380.10">
    <property type="entry name" value="Replication modulator SeqA, C-terminal DNA-binding domain"/>
    <property type="match status" value="1"/>
</dbReference>
<evidence type="ECO:0000259" key="1">
    <source>
        <dbReference type="Pfam" id="PF17206"/>
    </source>
</evidence>
<dbReference type="Pfam" id="PF17206">
    <property type="entry name" value="SeqA_N"/>
    <property type="match status" value="1"/>
</dbReference>
<protein>
    <recommendedName>
        <fullName evidence="1">Negative modulator of initiation of replication SeqA N-terminal domain-containing protein</fullName>
    </recommendedName>
</protein>
<evidence type="ECO:0000313" key="3">
    <source>
        <dbReference type="Proteomes" id="UP000659124"/>
    </source>
</evidence>
<comment type="caution">
    <text evidence="2">The sequence shown here is derived from an EMBL/GenBank/DDBJ whole genome shotgun (WGS) entry which is preliminary data.</text>
</comment>
<accession>A0ABR7TU62</accession>